<dbReference type="EMBL" id="QRUJ01000039">
    <property type="protein sequence ID" value="RGR51685.1"/>
    <property type="molecule type" value="Genomic_DNA"/>
</dbReference>
<proteinExistence type="predicted"/>
<gene>
    <name evidence="3" type="ORF">DW967_16025</name>
    <name evidence="2" type="ORF">DWY38_16220</name>
</gene>
<name>A0A395UW28_9FIRM</name>
<dbReference type="InterPro" id="IPR036390">
    <property type="entry name" value="WH_DNA-bd_sf"/>
</dbReference>
<reference evidence="4 5" key="1">
    <citation type="submission" date="2018-08" db="EMBL/GenBank/DDBJ databases">
        <title>A genome reference for cultivated species of the human gut microbiota.</title>
        <authorList>
            <person name="Zou Y."/>
            <person name="Xue W."/>
            <person name="Luo G."/>
        </authorList>
    </citation>
    <scope>NUCLEOTIDE SEQUENCE [LARGE SCALE GENOMIC DNA]</scope>
    <source>
        <strain evidence="2 4">AF25-15</strain>
        <strain evidence="3 5">AM47-6BH</strain>
    </source>
</reference>
<evidence type="ECO:0000313" key="3">
    <source>
        <dbReference type="EMBL" id="RGZ88097.1"/>
    </source>
</evidence>
<comment type="caution">
    <text evidence="2">The sequence shown here is derived from an EMBL/GenBank/DDBJ whole genome shotgun (WGS) entry which is preliminary data.</text>
</comment>
<accession>A0A395UW28</accession>
<evidence type="ECO:0000313" key="4">
    <source>
        <dbReference type="Proteomes" id="UP000266066"/>
    </source>
</evidence>
<sequence>MKRNEHMFGETLHCGELIKRLNDALGRKANNTLMCNDVTLSQIKVLATISEAADETITLKELEKHFEVKQATMAGIAARLEKMG</sequence>
<dbReference type="EMBL" id="QSES01000046">
    <property type="protein sequence ID" value="RGZ88097.1"/>
    <property type="molecule type" value="Genomic_DNA"/>
</dbReference>
<organism evidence="2 4">
    <name type="scientific">Agathobacter rectalis</name>
    <dbReference type="NCBI Taxonomy" id="39491"/>
    <lineage>
        <taxon>Bacteria</taxon>
        <taxon>Bacillati</taxon>
        <taxon>Bacillota</taxon>
        <taxon>Clostridia</taxon>
        <taxon>Lachnospirales</taxon>
        <taxon>Lachnospiraceae</taxon>
        <taxon>Agathobacter</taxon>
    </lineage>
</organism>
<dbReference type="InterPro" id="IPR000835">
    <property type="entry name" value="HTH_MarR-typ"/>
</dbReference>
<dbReference type="SUPFAM" id="SSF46785">
    <property type="entry name" value="Winged helix' DNA-binding domain"/>
    <property type="match status" value="1"/>
</dbReference>
<dbReference type="Pfam" id="PF01047">
    <property type="entry name" value="MarR"/>
    <property type="match status" value="1"/>
</dbReference>
<dbReference type="RefSeq" id="WP_118392681.1">
    <property type="nucleotide sequence ID" value="NZ_QRUJ01000039.1"/>
</dbReference>
<evidence type="ECO:0000313" key="5">
    <source>
        <dbReference type="Proteomes" id="UP000283721"/>
    </source>
</evidence>
<dbReference type="AlphaFoldDB" id="A0A395UW28"/>
<dbReference type="GO" id="GO:0003700">
    <property type="term" value="F:DNA-binding transcription factor activity"/>
    <property type="evidence" value="ECO:0007669"/>
    <property type="project" value="InterPro"/>
</dbReference>
<dbReference type="InterPro" id="IPR036388">
    <property type="entry name" value="WH-like_DNA-bd_sf"/>
</dbReference>
<protein>
    <submittedName>
        <fullName evidence="2">MarR family transcriptional regulator</fullName>
    </submittedName>
</protein>
<dbReference type="Gene3D" id="1.10.10.10">
    <property type="entry name" value="Winged helix-like DNA-binding domain superfamily/Winged helix DNA-binding domain"/>
    <property type="match status" value="1"/>
</dbReference>
<feature type="domain" description="HTH marR-type" evidence="1">
    <location>
        <begin position="38"/>
        <end position="84"/>
    </location>
</feature>
<dbReference type="Proteomes" id="UP000283721">
    <property type="component" value="Unassembled WGS sequence"/>
</dbReference>
<evidence type="ECO:0000259" key="1">
    <source>
        <dbReference type="Pfam" id="PF01047"/>
    </source>
</evidence>
<dbReference type="Proteomes" id="UP000266066">
    <property type="component" value="Unassembled WGS sequence"/>
</dbReference>
<evidence type="ECO:0000313" key="2">
    <source>
        <dbReference type="EMBL" id="RGR51685.1"/>
    </source>
</evidence>